<evidence type="ECO:0000256" key="5">
    <source>
        <dbReference type="RuleBase" id="RU362057"/>
    </source>
</evidence>
<organism evidence="6 7">
    <name type="scientific">Dendrobium catenatum</name>
    <dbReference type="NCBI Taxonomy" id="906689"/>
    <lineage>
        <taxon>Eukaryota</taxon>
        <taxon>Viridiplantae</taxon>
        <taxon>Streptophyta</taxon>
        <taxon>Embryophyta</taxon>
        <taxon>Tracheophyta</taxon>
        <taxon>Spermatophyta</taxon>
        <taxon>Magnoliopsida</taxon>
        <taxon>Liliopsida</taxon>
        <taxon>Asparagales</taxon>
        <taxon>Orchidaceae</taxon>
        <taxon>Epidendroideae</taxon>
        <taxon>Malaxideae</taxon>
        <taxon>Dendrobiinae</taxon>
        <taxon>Dendrobium</taxon>
    </lineage>
</organism>
<dbReference type="SUPFAM" id="SSF53756">
    <property type="entry name" value="UDP-Glycosyltransferase/glycogen phosphorylase"/>
    <property type="match status" value="1"/>
</dbReference>
<dbReference type="EC" id="2.4.1.-" evidence="5"/>
<dbReference type="PROSITE" id="PS00375">
    <property type="entry name" value="UDPGT"/>
    <property type="match status" value="1"/>
</dbReference>
<dbReference type="PANTHER" id="PTHR48046:SF6">
    <property type="entry name" value="GLYCOSYLTRANSFERASE"/>
    <property type="match status" value="1"/>
</dbReference>
<keyword evidence="7" id="KW-1185">Reference proteome</keyword>
<dbReference type="Pfam" id="PF00201">
    <property type="entry name" value="UDPGT"/>
    <property type="match status" value="1"/>
</dbReference>
<evidence type="ECO:0000256" key="2">
    <source>
        <dbReference type="ARBA" id="ARBA00022676"/>
    </source>
</evidence>
<dbReference type="PANTHER" id="PTHR48046">
    <property type="entry name" value="UDP-GLYCOSYLTRANSFERASE 72E1"/>
    <property type="match status" value="1"/>
</dbReference>
<evidence type="ECO:0000313" key="7">
    <source>
        <dbReference type="Proteomes" id="UP000233837"/>
    </source>
</evidence>
<dbReference type="AlphaFoldDB" id="A0A2I0WHZ1"/>
<reference evidence="6 7" key="1">
    <citation type="journal article" date="2016" name="Sci. Rep.">
        <title>The Dendrobium catenatum Lindl. genome sequence provides insights into polysaccharide synthase, floral development and adaptive evolution.</title>
        <authorList>
            <person name="Zhang G.Q."/>
            <person name="Xu Q."/>
            <person name="Bian C."/>
            <person name="Tsai W.C."/>
            <person name="Yeh C.M."/>
            <person name="Liu K.W."/>
            <person name="Yoshida K."/>
            <person name="Zhang L.S."/>
            <person name="Chang S.B."/>
            <person name="Chen F."/>
            <person name="Shi Y."/>
            <person name="Su Y.Y."/>
            <person name="Zhang Y.Q."/>
            <person name="Chen L.J."/>
            <person name="Yin Y."/>
            <person name="Lin M."/>
            <person name="Huang H."/>
            <person name="Deng H."/>
            <person name="Wang Z.W."/>
            <person name="Zhu S.L."/>
            <person name="Zhao X."/>
            <person name="Deng C."/>
            <person name="Niu S.C."/>
            <person name="Huang J."/>
            <person name="Wang M."/>
            <person name="Liu G.H."/>
            <person name="Yang H.J."/>
            <person name="Xiao X.J."/>
            <person name="Hsiao Y.Y."/>
            <person name="Wu W.L."/>
            <person name="Chen Y.Y."/>
            <person name="Mitsuda N."/>
            <person name="Ohme-Takagi M."/>
            <person name="Luo Y.B."/>
            <person name="Van de Peer Y."/>
            <person name="Liu Z.J."/>
        </authorList>
    </citation>
    <scope>NUCLEOTIDE SEQUENCE [LARGE SCALE GENOMIC DNA]</scope>
    <source>
        <tissue evidence="6">The whole plant</tissue>
    </source>
</reference>
<evidence type="ECO:0000256" key="1">
    <source>
        <dbReference type="ARBA" id="ARBA00009995"/>
    </source>
</evidence>
<evidence type="ECO:0000256" key="4">
    <source>
        <dbReference type="RuleBase" id="RU003718"/>
    </source>
</evidence>
<gene>
    <name evidence="6" type="primary">AS</name>
    <name evidence="6" type="ORF">MA16_Dca019317</name>
</gene>
<evidence type="ECO:0000256" key="3">
    <source>
        <dbReference type="ARBA" id="ARBA00022679"/>
    </source>
</evidence>
<dbReference type="InterPro" id="IPR002213">
    <property type="entry name" value="UDP_glucos_trans"/>
</dbReference>
<dbReference type="GO" id="GO:0008194">
    <property type="term" value="F:UDP-glycosyltransferase activity"/>
    <property type="evidence" value="ECO:0007669"/>
    <property type="project" value="InterPro"/>
</dbReference>
<comment type="similarity">
    <text evidence="1 4">Belongs to the UDP-glycosyltransferase family.</text>
</comment>
<protein>
    <recommendedName>
        <fullName evidence="5">Glycosyltransferase</fullName>
        <ecNumber evidence="5">2.4.1.-</ecNumber>
    </recommendedName>
</protein>
<name>A0A2I0WHZ1_9ASPA</name>
<reference evidence="6 7" key="2">
    <citation type="journal article" date="2017" name="Nature">
        <title>The Apostasia genome and the evolution of orchids.</title>
        <authorList>
            <person name="Zhang G.Q."/>
            <person name="Liu K.W."/>
            <person name="Li Z."/>
            <person name="Lohaus R."/>
            <person name="Hsiao Y.Y."/>
            <person name="Niu S.C."/>
            <person name="Wang J.Y."/>
            <person name="Lin Y.C."/>
            <person name="Xu Q."/>
            <person name="Chen L.J."/>
            <person name="Yoshida K."/>
            <person name="Fujiwara S."/>
            <person name="Wang Z.W."/>
            <person name="Zhang Y.Q."/>
            <person name="Mitsuda N."/>
            <person name="Wang M."/>
            <person name="Liu G.H."/>
            <person name="Pecoraro L."/>
            <person name="Huang H.X."/>
            <person name="Xiao X.J."/>
            <person name="Lin M."/>
            <person name="Wu X.Y."/>
            <person name="Wu W.L."/>
            <person name="Chen Y.Y."/>
            <person name="Chang S.B."/>
            <person name="Sakamoto S."/>
            <person name="Ohme-Takagi M."/>
            <person name="Yagi M."/>
            <person name="Zeng S.J."/>
            <person name="Shen C.Y."/>
            <person name="Yeh C.M."/>
            <person name="Luo Y.B."/>
            <person name="Tsai W.C."/>
            <person name="Van de Peer Y."/>
            <person name="Liu Z.J."/>
        </authorList>
    </citation>
    <scope>NUCLEOTIDE SEQUENCE [LARGE SCALE GENOMIC DNA]</scope>
    <source>
        <tissue evidence="6">The whole plant</tissue>
    </source>
</reference>
<accession>A0A2I0WHZ1</accession>
<dbReference type="FunFam" id="3.40.50.2000:FF:000051">
    <property type="entry name" value="Glycosyltransferase"/>
    <property type="match status" value="1"/>
</dbReference>
<dbReference type="Proteomes" id="UP000233837">
    <property type="component" value="Unassembled WGS sequence"/>
</dbReference>
<dbReference type="Gene3D" id="3.40.50.2000">
    <property type="entry name" value="Glycogen Phosphorylase B"/>
    <property type="match status" value="2"/>
</dbReference>
<dbReference type="EMBL" id="KZ502621">
    <property type="protein sequence ID" value="PKU75271.1"/>
    <property type="molecule type" value="Genomic_DNA"/>
</dbReference>
<proteinExistence type="inferred from homology"/>
<keyword evidence="2 4" id="KW-0328">Glycosyltransferase</keyword>
<sequence length="519" mass="56852">MAEANPKAHVVLLPSPGIGHLTPLATLAKRLVLNHDLSATIITFSDLSSGIQQSLLSSLPNGVTSVSLPAIPLDDLPINTHIVTRLSIMISRSVPFLRETLLALQKTRRIVAYIIDHFGGETLSLASELGIPRYIFGTTNFFYLSFLLNLPSLYHDKPGNHNPNQVLFLPGCTPLHPKDYSRSCIDKNSKVFQWMLRHSKHHDQVDGIMVNSFEAMEGGTARFLKERGNGKPPIFSIGPLTCDSRSDKSQVESGLCLRWLDQQPGRSVLFIAFGSGGMLSFKQTKEMALGLEMSGQRFLWVVRKPVDADASSAYFNHRHGKNNPLGFLPEGFVERMKEKGMVVPSWAPQEEILAHGAIGGFLSHCGWNSTLESIINGVPMITWPLYSEQPMNAVMLVEGAKVALRPTVMNNDDQVVGKEAIADVVKDLMEGEGGKDVRRRMHELKEAAMKAVGANGSSNKALAQMGSRCEIRSEINGGKRQQRLTEREVAGVGLAVGVTSSAAANRARLSERRAEVMVE</sequence>
<dbReference type="CDD" id="cd03784">
    <property type="entry name" value="GT1_Gtf-like"/>
    <property type="match status" value="1"/>
</dbReference>
<dbReference type="InterPro" id="IPR035595">
    <property type="entry name" value="UDP_glycos_trans_CS"/>
</dbReference>
<evidence type="ECO:0000313" key="6">
    <source>
        <dbReference type="EMBL" id="PKU75271.1"/>
    </source>
</evidence>
<keyword evidence="3 4" id="KW-0808">Transferase</keyword>